<evidence type="ECO:0000256" key="1">
    <source>
        <dbReference type="SAM" id="SignalP"/>
    </source>
</evidence>
<evidence type="ECO:0000313" key="2">
    <source>
        <dbReference type="EMBL" id="MBL4926629.1"/>
    </source>
</evidence>
<comment type="caution">
    <text evidence="2">The sequence shown here is derived from an EMBL/GenBank/DDBJ whole genome shotgun (WGS) entry which is preliminary data.</text>
</comment>
<keyword evidence="3" id="KW-1185">Reference proteome</keyword>
<dbReference type="RefSeq" id="WP_202657367.1">
    <property type="nucleotide sequence ID" value="NZ_JAESVP010000001.1"/>
</dbReference>
<dbReference type="Proteomes" id="UP000619033">
    <property type="component" value="Unassembled WGS sequence"/>
</dbReference>
<dbReference type="EMBL" id="JAESVP010000001">
    <property type="protein sequence ID" value="MBL4926629.1"/>
    <property type="molecule type" value="Genomic_DNA"/>
</dbReference>
<feature type="chain" id="PRO_5035261834" evidence="1">
    <location>
        <begin position="27"/>
        <end position="317"/>
    </location>
</feature>
<accession>A0A8J7MSQ9</accession>
<organism evidence="2 3">
    <name type="scientific">Fuscibacter oryzae</name>
    <dbReference type="NCBI Taxonomy" id="2803939"/>
    <lineage>
        <taxon>Bacteria</taxon>
        <taxon>Pseudomonadati</taxon>
        <taxon>Pseudomonadota</taxon>
        <taxon>Alphaproteobacteria</taxon>
        <taxon>Rhodobacterales</taxon>
        <taxon>Paracoccaceae</taxon>
        <taxon>Fuscibacter</taxon>
    </lineage>
</organism>
<sequence length="317" mass="34764">MRLIRRIWPLVAGLLVAAGVGSAVQAQDQVPQQQASFGRVTLGWGRFFYNDLLGDGHDRWQTGGYTVSILRGDRFDGHLPDRPGRILEYRLAASIIAPASLTSPEPDDRRYAGTLNLGVHTPWEWRGTELSLGADMVVTGPQTGVGRFQRWAHERLGLEEPEVLGNQIEDGFYPTLVAEAGHTLTLAGGRLRPFAELRAGDESLIRLGADLSFGQIGSDDLMVRDKTTGQRYRGAPGTYRQGVTLTLGGDVAHVFSSVYLPEGEAAQLRSDRYRLRAGLAWQGKKSSLFYGLTYLSPQFEQQAEGQVVGGLSLHVKF</sequence>
<dbReference type="AlphaFoldDB" id="A0A8J7MSQ9"/>
<dbReference type="InterPro" id="IPR037107">
    <property type="entry name" value="Put_OMP_sf"/>
</dbReference>
<keyword evidence="1" id="KW-0732">Signal</keyword>
<protein>
    <submittedName>
        <fullName evidence="2">DUF2219 family protein</fullName>
    </submittedName>
</protein>
<dbReference type="Pfam" id="PF09982">
    <property type="entry name" value="LpxR"/>
    <property type="match status" value="1"/>
</dbReference>
<evidence type="ECO:0000313" key="3">
    <source>
        <dbReference type="Proteomes" id="UP000619033"/>
    </source>
</evidence>
<dbReference type="Gene3D" id="2.40.128.140">
    <property type="entry name" value="Outer membrane protein"/>
    <property type="match status" value="1"/>
</dbReference>
<reference evidence="2" key="1">
    <citation type="submission" date="2021-01" db="EMBL/GenBank/DDBJ databases">
        <title>Genome seq and assembly of Tabrizicola sp. KVB23.</title>
        <authorList>
            <person name="Chhetri G."/>
        </authorList>
    </citation>
    <scope>NUCLEOTIDE SEQUENCE</scope>
    <source>
        <strain evidence="2">KVB23</strain>
    </source>
</reference>
<gene>
    <name evidence="2" type="ORF">JI744_00795</name>
</gene>
<dbReference type="InterPro" id="IPR018707">
    <property type="entry name" value="LpxR"/>
</dbReference>
<proteinExistence type="predicted"/>
<feature type="signal peptide" evidence="1">
    <location>
        <begin position="1"/>
        <end position="26"/>
    </location>
</feature>
<name>A0A8J7MSQ9_9RHOB</name>